<dbReference type="Gene3D" id="3.40.50.150">
    <property type="entry name" value="Vaccinia Virus protein VP39"/>
    <property type="match status" value="1"/>
</dbReference>
<evidence type="ECO:0000313" key="3">
    <source>
        <dbReference type="Proteomes" id="UP000652176"/>
    </source>
</evidence>
<dbReference type="GO" id="GO:0008168">
    <property type="term" value="F:methyltransferase activity"/>
    <property type="evidence" value="ECO:0007669"/>
    <property type="project" value="UniProtKB-KW"/>
</dbReference>
<dbReference type="EMBL" id="JACXSS010000001">
    <property type="protein sequence ID" value="MBD9356715.1"/>
    <property type="molecule type" value="Genomic_DNA"/>
</dbReference>
<comment type="caution">
    <text evidence="2">The sequence shown here is derived from an EMBL/GenBank/DDBJ whole genome shotgun (WGS) entry which is preliminary data.</text>
</comment>
<dbReference type="PANTHER" id="PTHR43861">
    <property type="entry name" value="TRANS-ACONITATE 2-METHYLTRANSFERASE-RELATED"/>
    <property type="match status" value="1"/>
</dbReference>
<keyword evidence="1" id="KW-1133">Transmembrane helix</keyword>
<dbReference type="Proteomes" id="UP000652176">
    <property type="component" value="Unassembled WGS sequence"/>
</dbReference>
<dbReference type="InterPro" id="IPR029063">
    <property type="entry name" value="SAM-dependent_MTases_sf"/>
</dbReference>
<organism evidence="2 3">
    <name type="scientific">Methylomonas albis</name>
    <dbReference type="NCBI Taxonomy" id="1854563"/>
    <lineage>
        <taxon>Bacteria</taxon>
        <taxon>Pseudomonadati</taxon>
        <taxon>Pseudomonadota</taxon>
        <taxon>Gammaproteobacteria</taxon>
        <taxon>Methylococcales</taxon>
        <taxon>Methylococcaceae</taxon>
        <taxon>Methylomonas</taxon>
    </lineage>
</organism>
<sequence length="311" mass="35472">METKNTLCPICKQNRYEHWAVAYDVEYFTCEKAYEYLRCLSCGCMYLKEPPVGRLKDIYPINYYSYSNNSFSVVKGVKNILDGIRYKGILHKINKDNIRVLDVGGGSGWCINEIKRIDDRVMYSQIVDIDPGAEKAARDGGHDFFLGRVEDFKTNGKFDLILLLNLIEHVEDPKLVLAKTRELLNPNGFVLIKTPNFDSLDARLFRNSSWAGFHCPRHWVLFTKQSFYNLCGQVGLSVESFSYTQGAPFWAASILAVLGRLGIVTISANLPSTKHYLFSPLVALFAIFDILRMPFFKTSQMFFVLKDESSS</sequence>
<protein>
    <submittedName>
        <fullName evidence="2">Class I SAM-dependent methyltransferase</fullName>
    </submittedName>
</protein>
<dbReference type="Pfam" id="PF13489">
    <property type="entry name" value="Methyltransf_23"/>
    <property type="match status" value="1"/>
</dbReference>
<feature type="transmembrane region" description="Helical" evidence="1">
    <location>
        <begin position="249"/>
        <end position="270"/>
    </location>
</feature>
<keyword evidence="2" id="KW-0489">Methyltransferase</keyword>
<dbReference type="RefSeq" id="WP_192375043.1">
    <property type="nucleotide sequence ID" value="NZ_CAJHIV010000001.1"/>
</dbReference>
<keyword evidence="3" id="KW-1185">Reference proteome</keyword>
<evidence type="ECO:0000256" key="1">
    <source>
        <dbReference type="SAM" id="Phobius"/>
    </source>
</evidence>
<dbReference type="CDD" id="cd02440">
    <property type="entry name" value="AdoMet_MTases"/>
    <property type="match status" value="1"/>
</dbReference>
<proteinExistence type="predicted"/>
<evidence type="ECO:0000313" key="2">
    <source>
        <dbReference type="EMBL" id="MBD9356715.1"/>
    </source>
</evidence>
<keyword evidence="2" id="KW-0808">Transferase</keyword>
<accession>A0ABR9D122</accession>
<gene>
    <name evidence="2" type="ORF">IE877_12620</name>
</gene>
<keyword evidence="1" id="KW-0812">Transmembrane</keyword>
<reference evidence="2 3" key="1">
    <citation type="submission" date="2020-09" db="EMBL/GenBank/DDBJ databases">
        <title>Methylomonas albis sp. nov. and Methylomonas fluvii sp. nov.: Two cold-adapted methanotrophs from the River Elbe and an amended description of Methylovulum psychrotolerans strain Eb1.</title>
        <authorList>
            <person name="Bussmann I.K."/>
            <person name="Klings K.-W."/>
            <person name="Warnstedt J."/>
            <person name="Hoppert M."/>
            <person name="Saborowski A."/>
            <person name="Horn F."/>
            <person name="Liebner S."/>
        </authorList>
    </citation>
    <scope>NUCLEOTIDE SEQUENCE [LARGE SCALE GENOMIC DNA]</scope>
    <source>
        <strain evidence="2 3">EbA</strain>
    </source>
</reference>
<dbReference type="SUPFAM" id="SSF53335">
    <property type="entry name" value="S-adenosyl-L-methionine-dependent methyltransferases"/>
    <property type="match status" value="1"/>
</dbReference>
<name>A0ABR9D122_9GAMM</name>
<keyword evidence="1" id="KW-0472">Membrane</keyword>
<feature type="transmembrane region" description="Helical" evidence="1">
    <location>
        <begin position="276"/>
        <end position="296"/>
    </location>
</feature>
<dbReference type="GO" id="GO:0032259">
    <property type="term" value="P:methylation"/>
    <property type="evidence" value="ECO:0007669"/>
    <property type="project" value="UniProtKB-KW"/>
</dbReference>